<keyword evidence="1" id="KW-0472">Membrane</keyword>
<evidence type="ECO:0000313" key="2">
    <source>
        <dbReference type="EMBL" id="OGH00833.1"/>
    </source>
</evidence>
<keyword evidence="1" id="KW-0812">Transmembrane</keyword>
<dbReference type="EMBL" id="MFNF01000042">
    <property type="protein sequence ID" value="OGH00833.1"/>
    <property type="molecule type" value="Genomic_DNA"/>
</dbReference>
<dbReference type="AlphaFoldDB" id="A0A1F6GRQ5"/>
<gene>
    <name evidence="2" type="ORF">A2557_03930</name>
</gene>
<name>A0A1F6GRQ5_9PROT</name>
<dbReference type="Proteomes" id="UP000177583">
    <property type="component" value="Unassembled WGS sequence"/>
</dbReference>
<sequence>MKVNSLVPWILLGLVLVGAAWLYQQNRETQAQLALLRQQMAQPQPGSGDRKAEDPYLSGPVKNAILKAAPSLQQCYLDLLKTKPSVTSGKLHLDWQINKEGKVLEAGVVQNQLENKAFGDCVVQKIAGLHFPPPPFGQTKYVEHSLFFKDEAALKEAERERAQGPLVQLPKK</sequence>
<organism evidence="2 3">
    <name type="scientific">Candidatus Lambdaproteobacteria bacterium RIFOXYD2_FULL_56_26</name>
    <dbReference type="NCBI Taxonomy" id="1817773"/>
    <lineage>
        <taxon>Bacteria</taxon>
        <taxon>Pseudomonadati</taxon>
        <taxon>Pseudomonadota</taxon>
        <taxon>Candidatus Lambdaproteobacteria</taxon>
    </lineage>
</organism>
<dbReference type="NCBIfam" id="NF033768">
    <property type="entry name" value="myxo_SS_tail"/>
    <property type="match status" value="1"/>
</dbReference>
<feature type="transmembrane region" description="Helical" evidence="1">
    <location>
        <begin position="6"/>
        <end position="23"/>
    </location>
</feature>
<evidence type="ECO:0008006" key="4">
    <source>
        <dbReference type="Google" id="ProtNLM"/>
    </source>
</evidence>
<evidence type="ECO:0000313" key="3">
    <source>
        <dbReference type="Proteomes" id="UP000177583"/>
    </source>
</evidence>
<evidence type="ECO:0000256" key="1">
    <source>
        <dbReference type="SAM" id="Phobius"/>
    </source>
</evidence>
<accession>A0A1F6GRQ5</accession>
<protein>
    <recommendedName>
        <fullName evidence="4">TonB C-terminal domain-containing protein</fullName>
    </recommendedName>
</protein>
<reference evidence="2 3" key="1">
    <citation type="journal article" date="2016" name="Nat. Commun.">
        <title>Thousands of microbial genomes shed light on interconnected biogeochemical processes in an aquifer system.</title>
        <authorList>
            <person name="Anantharaman K."/>
            <person name="Brown C.T."/>
            <person name="Hug L.A."/>
            <person name="Sharon I."/>
            <person name="Castelle C.J."/>
            <person name="Probst A.J."/>
            <person name="Thomas B.C."/>
            <person name="Singh A."/>
            <person name="Wilkins M.J."/>
            <person name="Karaoz U."/>
            <person name="Brodie E.L."/>
            <person name="Williams K.H."/>
            <person name="Hubbard S.S."/>
            <person name="Banfield J.F."/>
        </authorList>
    </citation>
    <scope>NUCLEOTIDE SEQUENCE [LARGE SCALE GENOMIC DNA]</scope>
</reference>
<comment type="caution">
    <text evidence="2">The sequence shown here is derived from an EMBL/GenBank/DDBJ whole genome shotgun (WGS) entry which is preliminary data.</text>
</comment>
<dbReference type="InterPro" id="IPR049806">
    <property type="entry name" value="MasK-like_C"/>
</dbReference>
<proteinExistence type="predicted"/>
<keyword evidence="1" id="KW-1133">Transmembrane helix</keyword>